<keyword evidence="2" id="KW-0812">Transmembrane</keyword>
<evidence type="ECO:0000256" key="2">
    <source>
        <dbReference type="SAM" id="Phobius"/>
    </source>
</evidence>
<evidence type="ECO:0000313" key="4">
    <source>
        <dbReference type="Proteomes" id="UP001302745"/>
    </source>
</evidence>
<feature type="region of interest" description="Disordered" evidence="1">
    <location>
        <begin position="118"/>
        <end position="148"/>
    </location>
</feature>
<sequence length="485" mass="52051">MYQSGRYGHSDLPEAVDYRTGDNFPEAVPSDYRSGHNFPEVVPSDYPQAAQGNLEENKYLAPGFTTQHGDYPTPTVGPQEPGRRILGLQRRTFIILAVICAVVVVALGVGLGVGLSASTHSDPAPSPSPSPTSAPNAPPQGESNPPGMTNLFQGSSLAATNYTDAAGIIHLYVFFQAANKELLASKWDSQNKAWTTLSISKALANTGITLELIPASPIAAYTYTNPTFQTRVYFLTKGNSIREIMTSEDPSLTTGWKQGRLGGDKLITASEGSKLAALRPHCGTSRNCQVNYPWIAIAYQGDGGVMAVSRADGWEPMEIRFDQTTAGAPVGLSSVMRKGNITDIGWSLFYEEGGDLQEFNSELLVTKWTRGPSIGPAASTTSSTTTPNMASFSYDLVNMMVVTVDGEGGLGVRTWDTKSWSTVEPPNLLPAAQAPTNPHFTAIAGHPRRRLYGVVNGTIHEWEFSSLSPLQWSYIGNVSTDDPGP</sequence>
<accession>A0AAN7A016</accession>
<feature type="compositionally biased region" description="Basic and acidic residues" evidence="1">
    <location>
        <begin position="8"/>
        <end position="20"/>
    </location>
</feature>
<protein>
    <recommendedName>
        <fullName evidence="5">Fucose-specific lectin</fullName>
    </recommendedName>
</protein>
<feature type="region of interest" description="Disordered" evidence="1">
    <location>
        <begin position="1"/>
        <end position="37"/>
    </location>
</feature>
<keyword evidence="4" id="KW-1185">Reference proteome</keyword>
<dbReference type="SUPFAM" id="SSF89372">
    <property type="entry name" value="Fucose-specific lectin"/>
    <property type="match status" value="1"/>
</dbReference>
<dbReference type="Proteomes" id="UP001302745">
    <property type="component" value="Unassembled WGS sequence"/>
</dbReference>
<dbReference type="Gene3D" id="2.120.10.70">
    <property type="entry name" value="Fucose-specific lectin"/>
    <property type="match status" value="1"/>
</dbReference>
<dbReference type="EMBL" id="MU856855">
    <property type="protein sequence ID" value="KAK4157087.1"/>
    <property type="molecule type" value="Genomic_DNA"/>
</dbReference>
<name>A0AAN7A016_9PEZI</name>
<evidence type="ECO:0008006" key="5">
    <source>
        <dbReference type="Google" id="ProtNLM"/>
    </source>
</evidence>
<gene>
    <name evidence="3" type="ORF">C8A00DRAFT_11994</name>
</gene>
<proteinExistence type="predicted"/>
<organism evidence="3 4">
    <name type="scientific">Chaetomidium leptoderma</name>
    <dbReference type="NCBI Taxonomy" id="669021"/>
    <lineage>
        <taxon>Eukaryota</taxon>
        <taxon>Fungi</taxon>
        <taxon>Dikarya</taxon>
        <taxon>Ascomycota</taxon>
        <taxon>Pezizomycotina</taxon>
        <taxon>Sordariomycetes</taxon>
        <taxon>Sordariomycetidae</taxon>
        <taxon>Sordariales</taxon>
        <taxon>Chaetomiaceae</taxon>
        <taxon>Chaetomidium</taxon>
    </lineage>
</organism>
<reference evidence="3" key="1">
    <citation type="journal article" date="2023" name="Mol. Phylogenet. Evol.">
        <title>Genome-scale phylogeny and comparative genomics of the fungal order Sordariales.</title>
        <authorList>
            <person name="Hensen N."/>
            <person name="Bonometti L."/>
            <person name="Westerberg I."/>
            <person name="Brannstrom I.O."/>
            <person name="Guillou S."/>
            <person name="Cros-Aarteil S."/>
            <person name="Calhoun S."/>
            <person name="Haridas S."/>
            <person name="Kuo A."/>
            <person name="Mondo S."/>
            <person name="Pangilinan J."/>
            <person name="Riley R."/>
            <person name="LaButti K."/>
            <person name="Andreopoulos B."/>
            <person name="Lipzen A."/>
            <person name="Chen C."/>
            <person name="Yan M."/>
            <person name="Daum C."/>
            <person name="Ng V."/>
            <person name="Clum A."/>
            <person name="Steindorff A."/>
            <person name="Ohm R.A."/>
            <person name="Martin F."/>
            <person name="Silar P."/>
            <person name="Natvig D.O."/>
            <person name="Lalanne C."/>
            <person name="Gautier V."/>
            <person name="Ament-Velasquez S.L."/>
            <person name="Kruys A."/>
            <person name="Hutchinson M.I."/>
            <person name="Powell A.J."/>
            <person name="Barry K."/>
            <person name="Miller A.N."/>
            <person name="Grigoriev I.V."/>
            <person name="Debuchy R."/>
            <person name="Gladieux P."/>
            <person name="Hiltunen Thoren M."/>
            <person name="Johannesson H."/>
        </authorList>
    </citation>
    <scope>NUCLEOTIDE SEQUENCE</scope>
    <source>
        <strain evidence="3">CBS 538.74</strain>
    </source>
</reference>
<feature type="compositionally biased region" description="Pro residues" evidence="1">
    <location>
        <begin position="124"/>
        <end position="138"/>
    </location>
</feature>
<comment type="caution">
    <text evidence="3">The sequence shown here is derived from an EMBL/GenBank/DDBJ whole genome shotgun (WGS) entry which is preliminary data.</text>
</comment>
<feature type="transmembrane region" description="Helical" evidence="2">
    <location>
        <begin position="93"/>
        <end position="115"/>
    </location>
</feature>
<dbReference type="AlphaFoldDB" id="A0AAN7A016"/>
<evidence type="ECO:0000313" key="3">
    <source>
        <dbReference type="EMBL" id="KAK4157087.1"/>
    </source>
</evidence>
<keyword evidence="2" id="KW-0472">Membrane</keyword>
<reference evidence="3" key="2">
    <citation type="submission" date="2023-05" db="EMBL/GenBank/DDBJ databases">
        <authorList>
            <consortium name="Lawrence Berkeley National Laboratory"/>
            <person name="Steindorff A."/>
            <person name="Hensen N."/>
            <person name="Bonometti L."/>
            <person name="Westerberg I."/>
            <person name="Brannstrom I.O."/>
            <person name="Guillou S."/>
            <person name="Cros-Aarteil S."/>
            <person name="Calhoun S."/>
            <person name="Haridas S."/>
            <person name="Kuo A."/>
            <person name="Mondo S."/>
            <person name="Pangilinan J."/>
            <person name="Riley R."/>
            <person name="Labutti K."/>
            <person name="Andreopoulos B."/>
            <person name="Lipzen A."/>
            <person name="Chen C."/>
            <person name="Yanf M."/>
            <person name="Daum C."/>
            <person name="Ng V."/>
            <person name="Clum A."/>
            <person name="Ohm R."/>
            <person name="Martin F."/>
            <person name="Silar P."/>
            <person name="Natvig D."/>
            <person name="Lalanne C."/>
            <person name="Gautier V."/>
            <person name="Ament-Velasquez S.L."/>
            <person name="Kruys A."/>
            <person name="Hutchinson M.I."/>
            <person name="Powell A.J."/>
            <person name="Barry K."/>
            <person name="Miller A.N."/>
            <person name="Grigoriev I.V."/>
            <person name="Debuchy R."/>
            <person name="Gladieux P."/>
            <person name="Thoren M.H."/>
            <person name="Johannesson H."/>
        </authorList>
    </citation>
    <scope>NUCLEOTIDE SEQUENCE</scope>
    <source>
        <strain evidence="3">CBS 538.74</strain>
    </source>
</reference>
<keyword evidence="2" id="KW-1133">Transmembrane helix</keyword>
<evidence type="ECO:0000256" key="1">
    <source>
        <dbReference type="SAM" id="MobiDB-lite"/>
    </source>
</evidence>